<organism evidence="2 3">
    <name type="scientific">Flemingia macrophylla</name>
    <dbReference type="NCBI Taxonomy" id="520843"/>
    <lineage>
        <taxon>Eukaryota</taxon>
        <taxon>Viridiplantae</taxon>
        <taxon>Streptophyta</taxon>
        <taxon>Embryophyta</taxon>
        <taxon>Tracheophyta</taxon>
        <taxon>Spermatophyta</taxon>
        <taxon>Magnoliopsida</taxon>
        <taxon>eudicotyledons</taxon>
        <taxon>Gunneridae</taxon>
        <taxon>Pentapetalae</taxon>
        <taxon>rosids</taxon>
        <taxon>fabids</taxon>
        <taxon>Fabales</taxon>
        <taxon>Fabaceae</taxon>
        <taxon>Papilionoideae</taxon>
        <taxon>50 kb inversion clade</taxon>
        <taxon>NPAAA clade</taxon>
        <taxon>indigoferoid/millettioid clade</taxon>
        <taxon>Phaseoleae</taxon>
        <taxon>Flemingia</taxon>
    </lineage>
</organism>
<comment type="caution">
    <text evidence="2">The sequence shown here is derived from an EMBL/GenBank/DDBJ whole genome shotgun (WGS) entry which is preliminary data.</text>
</comment>
<feature type="region of interest" description="Disordered" evidence="1">
    <location>
        <begin position="51"/>
        <end position="71"/>
    </location>
</feature>
<evidence type="ECO:0000256" key="1">
    <source>
        <dbReference type="SAM" id="MobiDB-lite"/>
    </source>
</evidence>
<dbReference type="EMBL" id="JBGMDY010000002">
    <property type="protein sequence ID" value="KAL2343329.1"/>
    <property type="molecule type" value="Genomic_DNA"/>
</dbReference>
<name>A0ABD1N5F6_9FABA</name>
<protein>
    <submittedName>
        <fullName evidence="2">Uncharacterized protein</fullName>
    </submittedName>
</protein>
<dbReference type="AlphaFoldDB" id="A0ABD1N5F6"/>
<reference evidence="2 3" key="1">
    <citation type="submission" date="2024-08" db="EMBL/GenBank/DDBJ databases">
        <title>Insights into the chromosomal genome structure of Flemingia macrophylla.</title>
        <authorList>
            <person name="Ding Y."/>
            <person name="Zhao Y."/>
            <person name="Bi W."/>
            <person name="Wu M."/>
            <person name="Zhao G."/>
            <person name="Gong Y."/>
            <person name="Li W."/>
            <person name="Zhang P."/>
        </authorList>
    </citation>
    <scope>NUCLEOTIDE SEQUENCE [LARGE SCALE GENOMIC DNA]</scope>
    <source>
        <strain evidence="2">DYQJB</strain>
        <tissue evidence="2">Leaf</tissue>
    </source>
</reference>
<dbReference type="Proteomes" id="UP001603857">
    <property type="component" value="Unassembled WGS sequence"/>
</dbReference>
<proteinExistence type="predicted"/>
<keyword evidence="3" id="KW-1185">Reference proteome</keyword>
<gene>
    <name evidence="2" type="ORF">Fmac_004614</name>
</gene>
<dbReference type="Gene3D" id="3.40.50.720">
    <property type="entry name" value="NAD(P)-binding Rossmann-like Domain"/>
    <property type="match status" value="1"/>
</dbReference>
<accession>A0ABD1N5F6</accession>
<evidence type="ECO:0000313" key="2">
    <source>
        <dbReference type="EMBL" id="KAL2343329.1"/>
    </source>
</evidence>
<evidence type="ECO:0000313" key="3">
    <source>
        <dbReference type="Proteomes" id="UP001603857"/>
    </source>
</evidence>
<sequence>MRFGDCAAGVSLPSSIFHLASPCIVDQVHDPQNELLDPTIKGTMNVLAASKEEGERGRAAQARHGGGRWPKRDRVREVARGRAGWRAEAMGERREGM</sequence>